<gene>
    <name evidence="1" type="ORF">WLH_03532</name>
</gene>
<sequence length="42" mass="4825">MKLVDMSMRNFLPGSIHLCVISEFTEWISHEIMLLQSMGVTV</sequence>
<dbReference type="EMBL" id="CP015085">
    <property type="protein sequence ID" value="ANK04793.1"/>
    <property type="molecule type" value="Genomic_DNA"/>
</dbReference>
<protein>
    <submittedName>
        <fullName evidence="1">Uncharacterized protein</fullName>
    </submittedName>
</protein>
<name>A0A192CF80_ECO25</name>
<dbReference type="PATRIC" id="fig|941280.3.peg.3501"/>
<accession>A0A192CF80</accession>
<dbReference type="Proteomes" id="UP000183316">
    <property type="component" value="Chromosome"/>
</dbReference>
<proteinExistence type="predicted"/>
<dbReference type="AlphaFoldDB" id="A0A192CF80"/>
<reference evidence="1 2" key="1">
    <citation type="submission" date="2016-03" db="EMBL/GenBank/DDBJ databases">
        <title>Genome Sequence and Comparative Pathogenic Determinants of Uropathogenic Escherichia coli O25b:H4, a Clinical Isolate from Saudi Arabia.</title>
        <authorList>
            <person name="Alyamani E.A.J."/>
            <person name="Khiyami M.A."/>
            <person name="Booq R.Y."/>
            <person name="Bahwerth F.S."/>
            <person name="Vaisvil B."/>
            <person name="Schmitt D.P."/>
            <person name="Kapatral V."/>
        </authorList>
    </citation>
    <scope>NUCLEOTIDE SEQUENCE [LARGE SCALE GENOMIC DNA]</scope>
    <source>
        <strain evidence="1 2">O25b:H4</strain>
    </source>
</reference>
<evidence type="ECO:0000313" key="1">
    <source>
        <dbReference type="EMBL" id="ANK04793.1"/>
    </source>
</evidence>
<organism evidence="1 2">
    <name type="scientific">Escherichia coli O25b:H4</name>
    <dbReference type="NCBI Taxonomy" id="941280"/>
    <lineage>
        <taxon>Bacteria</taxon>
        <taxon>Pseudomonadati</taxon>
        <taxon>Pseudomonadota</taxon>
        <taxon>Gammaproteobacteria</taxon>
        <taxon>Enterobacterales</taxon>
        <taxon>Enterobacteriaceae</taxon>
        <taxon>Escherichia</taxon>
    </lineage>
</organism>
<evidence type="ECO:0000313" key="2">
    <source>
        <dbReference type="Proteomes" id="UP000183316"/>
    </source>
</evidence>